<gene>
    <name evidence="2" type="ORF">ACFFNY_16595</name>
</gene>
<dbReference type="SUPFAM" id="SSF54593">
    <property type="entry name" value="Glyoxalase/Bleomycin resistance protein/Dihydroxybiphenyl dioxygenase"/>
    <property type="match status" value="1"/>
</dbReference>
<sequence>MMITHYSKLELYTVSVAGVKQFYHDQLGFPIVHESESEIVFQPTVHFTLSFWQAAEALTPAHLAFEVAHSAFDQAVDRLRERGVTLLKWPDGRTIDDFGTGQNVYFRDGDGHLLEIISHTYVQEGVLPPSGEFGILYLREVGFPVDDVIAFRERLVQLLAVKLDKVYDNFTFAIGGTAHAVLASKERKWFPIGMTALPPKMHVTFGVSSADFLAQVRTALEAKEIRYKKAENGGLHVTLGGYSLGMQVASFPEEAPALLGLPCSGKGM</sequence>
<accession>A0ABV5VYB4</accession>
<keyword evidence="3" id="KW-1185">Reference proteome</keyword>
<evidence type="ECO:0000259" key="1">
    <source>
        <dbReference type="PROSITE" id="PS51819"/>
    </source>
</evidence>
<organism evidence="2 3">
    <name type="scientific">Paenibacillus hodogayensis</name>
    <dbReference type="NCBI Taxonomy" id="279208"/>
    <lineage>
        <taxon>Bacteria</taxon>
        <taxon>Bacillati</taxon>
        <taxon>Bacillota</taxon>
        <taxon>Bacilli</taxon>
        <taxon>Bacillales</taxon>
        <taxon>Paenibacillaceae</taxon>
        <taxon>Paenibacillus</taxon>
    </lineage>
</organism>
<proteinExistence type="predicted"/>
<dbReference type="Pfam" id="PF00903">
    <property type="entry name" value="Glyoxalase"/>
    <property type="match status" value="1"/>
</dbReference>
<evidence type="ECO:0000313" key="2">
    <source>
        <dbReference type="EMBL" id="MFB9753187.1"/>
    </source>
</evidence>
<name>A0ABV5VYB4_9BACL</name>
<feature type="domain" description="VOC" evidence="1">
    <location>
        <begin position="5"/>
        <end position="119"/>
    </location>
</feature>
<dbReference type="InterPro" id="IPR004360">
    <property type="entry name" value="Glyas_Fos-R_dOase_dom"/>
</dbReference>
<dbReference type="Gene3D" id="3.10.180.10">
    <property type="entry name" value="2,3-Dihydroxybiphenyl 1,2-Dioxygenase, domain 1"/>
    <property type="match status" value="1"/>
</dbReference>
<dbReference type="Proteomes" id="UP001589619">
    <property type="component" value="Unassembled WGS sequence"/>
</dbReference>
<evidence type="ECO:0000313" key="3">
    <source>
        <dbReference type="Proteomes" id="UP001589619"/>
    </source>
</evidence>
<dbReference type="RefSeq" id="WP_344902102.1">
    <property type="nucleotide sequence ID" value="NZ_BAAAYO010000001.1"/>
</dbReference>
<protein>
    <submittedName>
        <fullName evidence="2">VOC family protein</fullName>
    </submittedName>
</protein>
<dbReference type="PROSITE" id="PS51819">
    <property type="entry name" value="VOC"/>
    <property type="match status" value="1"/>
</dbReference>
<dbReference type="EMBL" id="JBHMAG010000012">
    <property type="protein sequence ID" value="MFB9753187.1"/>
    <property type="molecule type" value="Genomic_DNA"/>
</dbReference>
<dbReference type="InterPro" id="IPR029068">
    <property type="entry name" value="Glyas_Bleomycin-R_OHBP_Dase"/>
</dbReference>
<dbReference type="InterPro" id="IPR037523">
    <property type="entry name" value="VOC_core"/>
</dbReference>
<reference evidence="2 3" key="1">
    <citation type="submission" date="2024-09" db="EMBL/GenBank/DDBJ databases">
        <authorList>
            <person name="Sun Q."/>
            <person name="Mori K."/>
        </authorList>
    </citation>
    <scope>NUCLEOTIDE SEQUENCE [LARGE SCALE GENOMIC DNA]</scope>
    <source>
        <strain evidence="2 3">JCM 12520</strain>
    </source>
</reference>
<comment type="caution">
    <text evidence="2">The sequence shown here is derived from an EMBL/GenBank/DDBJ whole genome shotgun (WGS) entry which is preliminary data.</text>
</comment>